<dbReference type="PANTHER" id="PTHR23257">
    <property type="entry name" value="SERINE-THREONINE PROTEIN KINASE"/>
    <property type="match status" value="1"/>
</dbReference>
<reference evidence="2" key="1">
    <citation type="submission" date="2023-03" db="EMBL/GenBank/DDBJ databases">
        <title>Massive genome expansion in bonnet fungi (Mycena s.s.) driven by repeated elements and novel gene families across ecological guilds.</title>
        <authorList>
            <consortium name="Lawrence Berkeley National Laboratory"/>
            <person name="Harder C.B."/>
            <person name="Miyauchi S."/>
            <person name="Viragh M."/>
            <person name="Kuo A."/>
            <person name="Thoen E."/>
            <person name="Andreopoulos B."/>
            <person name="Lu D."/>
            <person name="Skrede I."/>
            <person name="Drula E."/>
            <person name="Henrissat B."/>
            <person name="Morin E."/>
            <person name="Kohler A."/>
            <person name="Barry K."/>
            <person name="LaButti K."/>
            <person name="Morin E."/>
            <person name="Salamov A."/>
            <person name="Lipzen A."/>
            <person name="Mereny Z."/>
            <person name="Hegedus B."/>
            <person name="Baldrian P."/>
            <person name="Stursova M."/>
            <person name="Weitz H."/>
            <person name="Taylor A."/>
            <person name="Grigoriev I.V."/>
            <person name="Nagy L.G."/>
            <person name="Martin F."/>
            <person name="Kauserud H."/>
        </authorList>
    </citation>
    <scope>NUCLEOTIDE SEQUENCE</scope>
    <source>
        <strain evidence="2">9144</strain>
    </source>
</reference>
<organism evidence="2 3">
    <name type="scientific">Mycena pura</name>
    <dbReference type="NCBI Taxonomy" id="153505"/>
    <lineage>
        <taxon>Eukaryota</taxon>
        <taxon>Fungi</taxon>
        <taxon>Dikarya</taxon>
        <taxon>Basidiomycota</taxon>
        <taxon>Agaricomycotina</taxon>
        <taxon>Agaricomycetes</taxon>
        <taxon>Agaricomycetidae</taxon>
        <taxon>Agaricales</taxon>
        <taxon>Marasmiineae</taxon>
        <taxon>Mycenaceae</taxon>
        <taxon>Mycena</taxon>
    </lineage>
</organism>
<proteinExistence type="predicted"/>
<keyword evidence="3" id="KW-1185">Reference proteome</keyword>
<dbReference type="InterPro" id="IPR036537">
    <property type="entry name" value="Adaptor_Cbl_N_dom_sf"/>
</dbReference>
<dbReference type="GO" id="GO:0005737">
    <property type="term" value="C:cytoplasm"/>
    <property type="evidence" value="ECO:0007669"/>
    <property type="project" value="TreeGrafter"/>
</dbReference>
<sequence>MSQSPIFLKTSLSLSLGKTALEAAAQFAPIPALGPAAGLLCSIIQLCENVAQNRNAACQLRDRCHSLGLVLYEKCTTNENIAGAIQAATACFAYIHAKMAVWAAQSRVQAFLQQTEVKKSIEECHARLTDCLHSFQLLSHFEIHEWQAQFAINAQKDHQELMQSLAGGIENLQDGLQPAGPDDRHQAAHGDYAAGEILRFEYLLSKNGINDGQLLGGTVQTGDHLHSGLASNLYSLQLQSRELLPDANLRSGEVLRLNEIPIRANSTMYIYAGLYLQREKVDIKMIPVVKANEDSLRRFNRECKIWKELWEIDQGKHIVPFYGFCQEGTPYPYMVSPSQPNGTALDFVEKYDTRIDHLELVILIQPGRDIRGVALGVQVLHGMGIVHGDIKASNIAIDGLGNPLIANFGLSRIVEDIGDTQSHGVSDSYRWFAPELCTGDGSRSFSSDVYAYGMTVLELLTHQHPYSNIKHTMMAVRKSAAGEKPERPTAPPRVLERGLDDAVWSLLGRCWALEPAQRPNIQAVLEMFPQ</sequence>
<evidence type="ECO:0000313" key="2">
    <source>
        <dbReference type="EMBL" id="KAJ7224675.1"/>
    </source>
</evidence>
<dbReference type="GO" id="GO:0005524">
    <property type="term" value="F:ATP binding"/>
    <property type="evidence" value="ECO:0007669"/>
    <property type="project" value="InterPro"/>
</dbReference>
<dbReference type="InterPro" id="IPR050167">
    <property type="entry name" value="Ser_Thr_protein_kinase"/>
</dbReference>
<name>A0AAD6YNS2_9AGAR</name>
<dbReference type="PROSITE" id="PS50011">
    <property type="entry name" value="PROTEIN_KINASE_DOM"/>
    <property type="match status" value="1"/>
</dbReference>
<gene>
    <name evidence="2" type="ORF">GGX14DRAFT_540122</name>
</gene>
<dbReference type="Pfam" id="PF07714">
    <property type="entry name" value="PK_Tyr_Ser-Thr"/>
    <property type="match status" value="1"/>
</dbReference>
<dbReference type="InterPro" id="IPR011009">
    <property type="entry name" value="Kinase-like_dom_sf"/>
</dbReference>
<dbReference type="PANTHER" id="PTHR23257:SF963">
    <property type="entry name" value="AT08303P"/>
    <property type="match status" value="1"/>
</dbReference>
<dbReference type="CDD" id="cd21037">
    <property type="entry name" value="MLKL_NTD"/>
    <property type="match status" value="1"/>
</dbReference>
<dbReference type="InterPro" id="IPR000719">
    <property type="entry name" value="Prot_kinase_dom"/>
</dbReference>
<dbReference type="Gene3D" id="1.10.510.10">
    <property type="entry name" value="Transferase(Phosphotransferase) domain 1"/>
    <property type="match status" value="1"/>
</dbReference>
<dbReference type="AlphaFoldDB" id="A0AAD6YNS2"/>
<keyword evidence="2" id="KW-0418">Kinase</keyword>
<dbReference type="InterPro" id="IPR059179">
    <property type="entry name" value="MLKL-like_MCAfunc"/>
</dbReference>
<dbReference type="EMBL" id="JARJCW010000005">
    <property type="protein sequence ID" value="KAJ7224675.1"/>
    <property type="molecule type" value="Genomic_DNA"/>
</dbReference>
<accession>A0AAD6YNS2</accession>
<protein>
    <submittedName>
        <fullName evidence="2">Kinase-like domain-containing protein</fullName>
    </submittedName>
</protein>
<evidence type="ECO:0000313" key="3">
    <source>
        <dbReference type="Proteomes" id="UP001219525"/>
    </source>
</evidence>
<dbReference type="Proteomes" id="UP001219525">
    <property type="component" value="Unassembled WGS sequence"/>
</dbReference>
<dbReference type="SMART" id="SM00220">
    <property type="entry name" value="S_TKc"/>
    <property type="match status" value="1"/>
</dbReference>
<keyword evidence="2" id="KW-0808">Transferase</keyword>
<dbReference type="GO" id="GO:0007166">
    <property type="term" value="P:cell surface receptor signaling pathway"/>
    <property type="evidence" value="ECO:0007669"/>
    <property type="project" value="InterPro"/>
</dbReference>
<dbReference type="Gene3D" id="1.20.930.20">
    <property type="entry name" value="Adaptor protein Cbl, N-terminal domain"/>
    <property type="match status" value="1"/>
</dbReference>
<evidence type="ECO:0000259" key="1">
    <source>
        <dbReference type="PROSITE" id="PS50011"/>
    </source>
</evidence>
<dbReference type="GO" id="GO:0004672">
    <property type="term" value="F:protein kinase activity"/>
    <property type="evidence" value="ECO:0007669"/>
    <property type="project" value="InterPro"/>
</dbReference>
<feature type="domain" description="Protein kinase" evidence="1">
    <location>
        <begin position="219"/>
        <end position="530"/>
    </location>
</feature>
<dbReference type="SUPFAM" id="SSF56112">
    <property type="entry name" value="Protein kinase-like (PK-like)"/>
    <property type="match status" value="1"/>
</dbReference>
<dbReference type="InterPro" id="IPR001245">
    <property type="entry name" value="Ser-Thr/Tyr_kinase_cat_dom"/>
</dbReference>
<comment type="caution">
    <text evidence="2">The sequence shown here is derived from an EMBL/GenBank/DDBJ whole genome shotgun (WGS) entry which is preliminary data.</text>
</comment>